<feature type="transmembrane region" description="Helical" evidence="6">
    <location>
        <begin position="36"/>
        <end position="57"/>
    </location>
</feature>
<dbReference type="GO" id="GO:0005886">
    <property type="term" value="C:plasma membrane"/>
    <property type="evidence" value="ECO:0007669"/>
    <property type="project" value="UniProtKB-SubCell"/>
</dbReference>
<comment type="subcellular location">
    <subcellularLocation>
        <location evidence="1">Cell membrane</location>
        <topology evidence="1">Multi-pass membrane protein</topology>
    </subcellularLocation>
</comment>
<feature type="transmembrane region" description="Helical" evidence="6">
    <location>
        <begin position="289"/>
        <end position="313"/>
    </location>
</feature>
<gene>
    <name evidence="7" type="ORF">SAMN05428998_1176</name>
</gene>
<evidence type="ECO:0000256" key="6">
    <source>
        <dbReference type="SAM" id="Phobius"/>
    </source>
</evidence>
<evidence type="ECO:0000256" key="2">
    <source>
        <dbReference type="ARBA" id="ARBA00022475"/>
    </source>
</evidence>
<feature type="transmembrane region" description="Helical" evidence="6">
    <location>
        <begin position="113"/>
        <end position="130"/>
    </location>
</feature>
<accession>A0A1Y6C7R2</accession>
<evidence type="ECO:0000256" key="5">
    <source>
        <dbReference type="ARBA" id="ARBA00023136"/>
    </source>
</evidence>
<feature type="transmembrane region" description="Helical" evidence="6">
    <location>
        <begin position="215"/>
        <end position="239"/>
    </location>
</feature>
<dbReference type="CDD" id="cd06581">
    <property type="entry name" value="TM_PBP1_LivM_like"/>
    <property type="match status" value="1"/>
</dbReference>
<keyword evidence="2" id="KW-1003">Cell membrane</keyword>
<dbReference type="GO" id="GO:0015658">
    <property type="term" value="F:branched-chain amino acid transmembrane transporter activity"/>
    <property type="evidence" value="ECO:0007669"/>
    <property type="project" value="InterPro"/>
</dbReference>
<keyword evidence="3 6" id="KW-0812">Transmembrane</keyword>
<feature type="transmembrane region" description="Helical" evidence="6">
    <location>
        <begin position="88"/>
        <end position="106"/>
    </location>
</feature>
<sequence length="330" mass="35139">MPPAMRSPKGLLLLLLAVLALAYPFASSSGYHLNVLTNALFFTVLAMSLNVIYGYAGLLSFAQVGFWGVGGYVGALTVTRLGGSVWDGMLAAGAVALLLAIAISAVSLRLSNHAFVIVSIAFTLLLQLLAQEWIDVTNGPMGIPGLPAPEIVLGPLYFAFDDRTSQYFLALAFAAATLAAIGLVLSSRVGRTLRMLKHDETLARSLGVRTTRWKVFAAGFAAVVAAMAGALYVFYLSIVDPTIFDVYYTQLMLVIVIVGGLGSFWPMIAAGFVLVVLPEVLRTSDEVRMIYYGVVLIAGVLFFPRGFAGLLAARRRRHSSGGRLGQPGSI</sequence>
<dbReference type="PANTHER" id="PTHR30482:SF20">
    <property type="entry name" value="HIGH-AFFINITY BRANCHED-CHAIN AMINO ACID TRANSPORT SYSTEM PERMEASE PROTEIN LIVM"/>
    <property type="match status" value="1"/>
</dbReference>
<reference evidence="7 8" key="1">
    <citation type="submission" date="2017-04" db="EMBL/GenBank/DDBJ databases">
        <authorList>
            <person name="Afonso C.L."/>
            <person name="Miller P.J."/>
            <person name="Scott M.A."/>
            <person name="Spackman E."/>
            <person name="Goraichik I."/>
            <person name="Dimitrov K.M."/>
            <person name="Suarez D.L."/>
            <person name="Swayne D.E."/>
        </authorList>
    </citation>
    <scope>NUCLEOTIDE SEQUENCE [LARGE SCALE GENOMIC DNA]</scope>
    <source>
        <strain evidence="7 8">USBA 355</strain>
    </source>
</reference>
<dbReference type="InterPro" id="IPR001851">
    <property type="entry name" value="ABC_transp_permease"/>
</dbReference>
<protein>
    <submittedName>
        <fullName evidence="7">Amino acid/amide ABC transporter membrane protein 2, HAAT family</fullName>
    </submittedName>
</protein>
<evidence type="ECO:0000256" key="1">
    <source>
        <dbReference type="ARBA" id="ARBA00004651"/>
    </source>
</evidence>
<dbReference type="RefSeq" id="WP_085124244.1">
    <property type="nucleotide sequence ID" value="NZ_FWZX01000017.1"/>
</dbReference>
<proteinExistence type="predicted"/>
<evidence type="ECO:0000313" key="7">
    <source>
        <dbReference type="EMBL" id="SMF47485.1"/>
    </source>
</evidence>
<keyword evidence="8" id="KW-1185">Reference proteome</keyword>
<evidence type="ECO:0000313" key="8">
    <source>
        <dbReference type="Proteomes" id="UP000192917"/>
    </source>
</evidence>
<keyword evidence="4 6" id="KW-1133">Transmembrane helix</keyword>
<evidence type="ECO:0000256" key="4">
    <source>
        <dbReference type="ARBA" id="ARBA00022989"/>
    </source>
</evidence>
<feature type="transmembrane region" description="Helical" evidence="6">
    <location>
        <begin position="251"/>
        <end position="277"/>
    </location>
</feature>
<dbReference type="AlphaFoldDB" id="A0A1Y6C7R2"/>
<dbReference type="Proteomes" id="UP000192917">
    <property type="component" value="Unassembled WGS sequence"/>
</dbReference>
<keyword evidence="5 6" id="KW-0472">Membrane</keyword>
<dbReference type="Pfam" id="PF02653">
    <property type="entry name" value="BPD_transp_2"/>
    <property type="match status" value="1"/>
</dbReference>
<dbReference type="STRING" id="560819.SAMN05428998_1176"/>
<evidence type="ECO:0000256" key="3">
    <source>
        <dbReference type="ARBA" id="ARBA00022692"/>
    </source>
</evidence>
<dbReference type="InterPro" id="IPR043428">
    <property type="entry name" value="LivM-like"/>
</dbReference>
<feature type="transmembrane region" description="Helical" evidence="6">
    <location>
        <begin position="167"/>
        <end position="186"/>
    </location>
</feature>
<feature type="transmembrane region" description="Helical" evidence="6">
    <location>
        <begin position="142"/>
        <end position="160"/>
    </location>
</feature>
<name>A0A1Y6C7R2_9PROT</name>
<organism evidence="7 8">
    <name type="scientific">Tistlia consotensis USBA 355</name>
    <dbReference type="NCBI Taxonomy" id="560819"/>
    <lineage>
        <taxon>Bacteria</taxon>
        <taxon>Pseudomonadati</taxon>
        <taxon>Pseudomonadota</taxon>
        <taxon>Alphaproteobacteria</taxon>
        <taxon>Rhodospirillales</taxon>
        <taxon>Rhodovibrionaceae</taxon>
        <taxon>Tistlia</taxon>
    </lineage>
</organism>
<dbReference type="PANTHER" id="PTHR30482">
    <property type="entry name" value="HIGH-AFFINITY BRANCHED-CHAIN AMINO ACID TRANSPORT SYSTEM PERMEASE"/>
    <property type="match status" value="1"/>
</dbReference>
<dbReference type="EMBL" id="FWZX01000017">
    <property type="protein sequence ID" value="SMF47485.1"/>
    <property type="molecule type" value="Genomic_DNA"/>
</dbReference>